<keyword evidence="1" id="KW-0472">Membrane</keyword>
<organism evidence="2 3">
    <name type="scientific">Eggerthella guodeyinii</name>
    <dbReference type="NCBI Taxonomy" id="2690837"/>
    <lineage>
        <taxon>Bacteria</taxon>
        <taxon>Bacillati</taxon>
        <taxon>Actinomycetota</taxon>
        <taxon>Coriobacteriia</taxon>
        <taxon>Eggerthellales</taxon>
        <taxon>Eggerthellaceae</taxon>
        <taxon>Eggerthella</taxon>
    </lineage>
</organism>
<feature type="transmembrane region" description="Helical" evidence="1">
    <location>
        <begin position="193"/>
        <end position="214"/>
    </location>
</feature>
<feature type="transmembrane region" description="Helical" evidence="1">
    <location>
        <begin position="165"/>
        <end position="187"/>
    </location>
</feature>
<dbReference type="RefSeq" id="WP_154333520.1">
    <property type="nucleotide sequence ID" value="NZ_VTFY01000007.1"/>
</dbReference>
<feature type="transmembrane region" description="Helical" evidence="1">
    <location>
        <begin position="119"/>
        <end position="145"/>
    </location>
</feature>
<protein>
    <submittedName>
        <fullName evidence="2">Uncharacterized protein</fullName>
    </submittedName>
</protein>
<feature type="transmembrane region" description="Helical" evidence="1">
    <location>
        <begin position="87"/>
        <end position="107"/>
    </location>
</feature>
<evidence type="ECO:0000256" key="1">
    <source>
        <dbReference type="SAM" id="Phobius"/>
    </source>
</evidence>
<keyword evidence="1" id="KW-1133">Transmembrane helix</keyword>
<proteinExistence type="predicted"/>
<feature type="transmembrane region" description="Helical" evidence="1">
    <location>
        <begin position="56"/>
        <end position="75"/>
    </location>
</feature>
<evidence type="ECO:0000313" key="3">
    <source>
        <dbReference type="Proteomes" id="UP000438093"/>
    </source>
</evidence>
<dbReference type="AlphaFoldDB" id="A0A6N7RPS2"/>
<keyword evidence="3" id="KW-1185">Reference proteome</keyword>
<comment type="caution">
    <text evidence="2">The sequence shown here is derived from an EMBL/GenBank/DDBJ whole genome shotgun (WGS) entry which is preliminary data.</text>
</comment>
<gene>
    <name evidence="2" type="ORF">GJG86_09200</name>
</gene>
<evidence type="ECO:0000313" key="2">
    <source>
        <dbReference type="EMBL" id="MRX82668.1"/>
    </source>
</evidence>
<dbReference type="Proteomes" id="UP000438093">
    <property type="component" value="Unassembled WGS sequence"/>
</dbReference>
<dbReference type="EMBL" id="VTFY01000007">
    <property type="protein sequence ID" value="MRX82668.1"/>
    <property type="molecule type" value="Genomic_DNA"/>
</dbReference>
<accession>A0A6N7RPS2</accession>
<feature type="transmembrane region" description="Helical" evidence="1">
    <location>
        <begin position="31"/>
        <end position="50"/>
    </location>
</feature>
<sequence length="293" mass="31596">MDAATIFYTVDALLGSAVFAFGLSRVLPMRFPLLFGIVFVGTETMLNGFGAGFVDVWVGVALIFAVQCVFPFFLFEGSAPVRAVTVLAAFMCESCAMLVFYAVFSLVTGQAVPENEGVYVQFVLAHLSAYAVSSVVSWLVLLLLLRFVSSVARRFAGMEGSRLSWIFAAFAMTHVFLMLALGIFIAAIDTSALSLSVAIAACALCLMADILLFSSMDRAMSAEKDGERARVLDAALDACLVRCDAFVAEAEQTAKMRHDVRNQAHAAMALAERGEFSRARDHISSFGSCYVSK</sequence>
<keyword evidence="1" id="KW-0812">Transmembrane</keyword>
<name>A0A6N7RPS2_9ACTN</name>
<feature type="transmembrane region" description="Helical" evidence="1">
    <location>
        <begin position="6"/>
        <end position="24"/>
    </location>
</feature>
<reference evidence="3" key="1">
    <citation type="submission" date="2019-08" db="EMBL/GenBank/DDBJ databases">
        <title>Arthrobacter sp. nov., isolated from plateau pika and Tibetan wild ass.</title>
        <authorList>
            <person name="Ge Y."/>
        </authorList>
    </citation>
    <scope>NUCLEOTIDE SEQUENCE [LARGE SCALE GENOMIC DNA]</scope>
    <source>
        <strain evidence="3">HF-4214</strain>
    </source>
</reference>